<keyword evidence="3" id="KW-1185">Reference proteome</keyword>
<protein>
    <submittedName>
        <fullName evidence="2">Uncharacterized protein</fullName>
    </submittedName>
</protein>
<reference evidence="2" key="1">
    <citation type="journal article" date="2022" name="Int. J. Syst. Evol. Microbiol.">
        <title>Pseudomonas aegrilactucae sp. nov. and Pseudomonas morbosilactucae sp. nov., pathogens causing bacterial rot of lettuce in Japan.</title>
        <authorList>
            <person name="Sawada H."/>
            <person name="Fujikawa T."/>
            <person name="Satou M."/>
        </authorList>
    </citation>
    <scope>NUCLEOTIDE SEQUENCE</scope>
    <source>
        <strain evidence="2">0166_1</strain>
    </source>
</reference>
<name>A0A9E7C5N3_9ACTN</name>
<sequence>MHCVRLRQRSSQSSPAASFLEDASGADDGFAEGDLDPGVLVLAGVELVAPDAERGELLVGEPVVVAEAGQRAQVAG</sequence>
<dbReference type="EMBL" id="CP087164">
    <property type="protein sequence ID" value="UGS38518.1"/>
    <property type="molecule type" value="Genomic_DNA"/>
</dbReference>
<evidence type="ECO:0000256" key="1">
    <source>
        <dbReference type="SAM" id="MobiDB-lite"/>
    </source>
</evidence>
<feature type="compositionally biased region" description="Low complexity" evidence="1">
    <location>
        <begin position="9"/>
        <end position="18"/>
    </location>
</feature>
<dbReference type="KEGG" id="sbae:DSM104329_04947"/>
<organism evidence="2 3">
    <name type="scientific">Capillimicrobium parvum</name>
    <dbReference type="NCBI Taxonomy" id="2884022"/>
    <lineage>
        <taxon>Bacteria</taxon>
        <taxon>Bacillati</taxon>
        <taxon>Actinomycetota</taxon>
        <taxon>Thermoleophilia</taxon>
        <taxon>Solirubrobacterales</taxon>
        <taxon>Capillimicrobiaceae</taxon>
        <taxon>Capillimicrobium</taxon>
    </lineage>
</organism>
<gene>
    <name evidence="2" type="ORF">DSM104329_04947</name>
</gene>
<dbReference type="AlphaFoldDB" id="A0A9E7C5N3"/>
<evidence type="ECO:0000313" key="3">
    <source>
        <dbReference type="Proteomes" id="UP001162834"/>
    </source>
</evidence>
<dbReference type="Proteomes" id="UP001162834">
    <property type="component" value="Chromosome"/>
</dbReference>
<proteinExistence type="predicted"/>
<accession>A0A9E7C5N3</accession>
<evidence type="ECO:0000313" key="2">
    <source>
        <dbReference type="EMBL" id="UGS38518.1"/>
    </source>
</evidence>
<feature type="region of interest" description="Disordered" evidence="1">
    <location>
        <begin position="1"/>
        <end position="31"/>
    </location>
</feature>